<dbReference type="HOGENOM" id="CLU_019068_0_0_1"/>
<dbReference type="KEGG" id="kaf:KAFR_0D04960"/>
<comment type="subcellular location">
    <subcellularLocation>
        <location evidence="1">Golgi apparatus</location>
    </subcellularLocation>
</comment>
<keyword evidence="4" id="KW-0333">Golgi apparatus</keyword>
<feature type="region of interest" description="Disordered" evidence="6">
    <location>
        <begin position="456"/>
        <end position="475"/>
    </location>
</feature>
<evidence type="ECO:0000256" key="6">
    <source>
        <dbReference type="SAM" id="MobiDB-lite"/>
    </source>
</evidence>
<keyword evidence="3" id="KW-0653">Protein transport</keyword>
<feature type="domain" description="SBE2/SBE22 middle" evidence="8">
    <location>
        <begin position="369"/>
        <end position="491"/>
    </location>
</feature>
<evidence type="ECO:0000256" key="1">
    <source>
        <dbReference type="ARBA" id="ARBA00004555"/>
    </source>
</evidence>
<evidence type="ECO:0008006" key="12">
    <source>
        <dbReference type="Google" id="ProtNLM"/>
    </source>
</evidence>
<dbReference type="FunCoup" id="H2AUU3">
    <property type="interactions" value="29"/>
</dbReference>
<dbReference type="Pfam" id="PF22874">
    <property type="entry name" value="SBE2_M"/>
    <property type="match status" value="1"/>
</dbReference>
<evidence type="ECO:0000256" key="5">
    <source>
        <dbReference type="ARBA" id="ARBA00023316"/>
    </source>
</evidence>
<feature type="compositionally biased region" description="Polar residues" evidence="6">
    <location>
        <begin position="25"/>
        <end position="41"/>
    </location>
</feature>
<protein>
    <recommendedName>
        <fullName evidence="12">Protein SBE22</fullName>
    </recommendedName>
</protein>
<feature type="region of interest" description="Disordered" evidence="6">
    <location>
        <begin position="164"/>
        <end position="185"/>
    </location>
</feature>
<dbReference type="InParanoid" id="H2AUU3"/>
<organism evidence="10 11">
    <name type="scientific">Kazachstania africana (strain ATCC 22294 / BCRC 22015 / CBS 2517 / CECT 1963 / NBRC 1671 / NRRL Y-8276)</name>
    <name type="common">Yeast</name>
    <name type="synonym">Kluyveromyces africanus</name>
    <dbReference type="NCBI Taxonomy" id="1071382"/>
    <lineage>
        <taxon>Eukaryota</taxon>
        <taxon>Fungi</taxon>
        <taxon>Dikarya</taxon>
        <taxon>Ascomycota</taxon>
        <taxon>Saccharomycotina</taxon>
        <taxon>Saccharomycetes</taxon>
        <taxon>Saccharomycetales</taxon>
        <taxon>Saccharomycetaceae</taxon>
        <taxon>Kazachstania</taxon>
    </lineage>
</organism>
<keyword evidence="2" id="KW-0813">Transport</keyword>
<dbReference type="InterPro" id="IPR053948">
    <property type="entry name" value="SBE2/SBE22_N"/>
</dbReference>
<accession>H2AUU3</accession>
<dbReference type="Proteomes" id="UP000005220">
    <property type="component" value="Chromosome 4"/>
</dbReference>
<feature type="compositionally biased region" description="Low complexity" evidence="6">
    <location>
        <begin position="165"/>
        <end position="177"/>
    </location>
</feature>
<dbReference type="GeneID" id="13882545"/>
<dbReference type="GO" id="GO:0015031">
    <property type="term" value="P:protein transport"/>
    <property type="evidence" value="ECO:0007669"/>
    <property type="project" value="UniProtKB-KW"/>
</dbReference>
<dbReference type="GO" id="GO:0005794">
    <property type="term" value="C:Golgi apparatus"/>
    <property type="evidence" value="ECO:0007669"/>
    <property type="project" value="UniProtKB-SubCell"/>
</dbReference>
<dbReference type="OrthoDB" id="289721at2759"/>
<sequence>MTSVENDVKFPGIKSFHLGKAKGEPQNSLKTAESDTVSSERNLPLNRKMIDLGIARRPSDNLQMNEFTGSNITKLPPPKRNFKNERPISDESISTRASEIFSPLSSETPSGSSSLANDSDDDADATHEASIPSDANNTTLVISNKKTYRNSAPVNSTIIAEDSDGNISSLSSPSSKSQNHNALYGNGNKAKIPFIRSINNNSTPNFNPMHKIINGPYNKNINQNTSLYSRSNSTTAILPNKISLTASQRYRLRKEQTELSLRKSIKNKEKFYDSQDPIVELQENDFVDDSLIWNIPMASFSTASFLNSASSKSAKRSSKKPSSSIIHLNEDTALPQPPPIPSSFTPSPKQHEHRNSDTSYTSTASSNTSILDFYEMPTSPIPGVTKLSDFQYIKETTKTLSSIYLHSQNRLSRTKLMERTSSAEVLPFELKEASDKGMEDLLLVSEDKLELVSHTRPSWLPPKDANEKRQHEEQISKTMSMASIDELDKHKGREERIIRDETNRAKLVLLLDREVTRNSSLTSLKKIVWETSFSEENRFSLYDEILQSKLRFITTNYLESFDRLSSLLDSMNFPKGKELEIEQLIEHNLKNKRCHDDVMSSDLLFMLKLKSISSQGLVPGDELLFHHFLIDGSFKSLKDIWEIVNLIQMTCFNDLTKEKYETKILNSRGVVASYLLRSNDFKDEFNTTCLNSVTWWHIMQRLNHKLFMWILDIIVVANSQSFKNYPIKPEVFVNKDWEYFRSKKVVVNYKILLALTLDVLLNYHFGFIDLNELSKLDDKNFTIPIPMDELLDEDEINGMFVRKWLHYYKKF</sequence>
<feature type="region of interest" description="Disordered" evidence="6">
    <location>
        <begin position="61"/>
        <end position="137"/>
    </location>
</feature>
<feature type="compositionally biased region" description="Polar residues" evidence="6">
    <location>
        <begin position="61"/>
        <end position="73"/>
    </location>
</feature>
<dbReference type="InterPro" id="IPR053949">
    <property type="entry name" value="SBE2/SBE22_M"/>
</dbReference>
<dbReference type="GO" id="GO:0031505">
    <property type="term" value="P:fungal-type cell wall organization"/>
    <property type="evidence" value="ECO:0007669"/>
    <property type="project" value="EnsemblFungi"/>
</dbReference>
<evidence type="ECO:0000259" key="7">
    <source>
        <dbReference type="Pfam" id="PF17076"/>
    </source>
</evidence>
<feature type="domain" description="SBE2/SBE22 N-terminal" evidence="9">
    <location>
        <begin position="46"/>
        <end position="320"/>
    </location>
</feature>
<evidence type="ECO:0000256" key="2">
    <source>
        <dbReference type="ARBA" id="ARBA00022448"/>
    </source>
</evidence>
<reference evidence="10 11" key="1">
    <citation type="journal article" date="2011" name="Proc. Natl. Acad. Sci. U.S.A.">
        <title>Evolutionary erosion of yeast sex chromosomes by mating-type switching accidents.</title>
        <authorList>
            <person name="Gordon J.L."/>
            <person name="Armisen D."/>
            <person name="Proux-Wera E."/>
            <person name="Oheigeartaigh S.S."/>
            <person name="Byrne K.P."/>
            <person name="Wolfe K.H."/>
        </authorList>
    </citation>
    <scope>NUCLEOTIDE SEQUENCE [LARGE SCALE GENOMIC DNA]</scope>
    <source>
        <strain evidence="11">ATCC 22294 / BCRC 22015 / CBS 2517 / CECT 1963 / NBRC 1671 / NRRL Y-8276</strain>
    </source>
</reference>
<evidence type="ECO:0000313" key="10">
    <source>
        <dbReference type="EMBL" id="CCF58143.1"/>
    </source>
</evidence>
<feature type="region of interest" description="Disordered" evidence="6">
    <location>
        <begin position="1"/>
        <end position="48"/>
    </location>
</feature>
<feature type="domain" description="Sbe2/Sbe22 C-terminal" evidence="7">
    <location>
        <begin position="497"/>
        <end position="811"/>
    </location>
</feature>
<dbReference type="Pfam" id="PF22876">
    <property type="entry name" value="SBE2_N"/>
    <property type="match status" value="1"/>
</dbReference>
<name>H2AUU3_KAZAF</name>
<feature type="compositionally biased region" description="Basic and acidic residues" evidence="6">
    <location>
        <begin position="464"/>
        <end position="475"/>
    </location>
</feature>
<keyword evidence="5" id="KW-0961">Cell wall biogenesis/degradation</keyword>
<dbReference type="InterPro" id="IPR031403">
    <property type="entry name" value="Sbe2/Sbe22_C"/>
</dbReference>
<dbReference type="Pfam" id="PF17076">
    <property type="entry name" value="SBE2_C"/>
    <property type="match status" value="1"/>
</dbReference>
<evidence type="ECO:0000259" key="9">
    <source>
        <dbReference type="Pfam" id="PF22876"/>
    </source>
</evidence>
<evidence type="ECO:0000313" key="11">
    <source>
        <dbReference type="Proteomes" id="UP000005220"/>
    </source>
</evidence>
<evidence type="ECO:0000259" key="8">
    <source>
        <dbReference type="Pfam" id="PF22874"/>
    </source>
</evidence>
<keyword evidence="11" id="KW-1185">Reference proteome</keyword>
<feature type="region of interest" description="Disordered" evidence="6">
    <location>
        <begin position="329"/>
        <end position="364"/>
    </location>
</feature>
<dbReference type="EMBL" id="HE650824">
    <property type="protein sequence ID" value="CCF58143.1"/>
    <property type="molecule type" value="Genomic_DNA"/>
</dbReference>
<dbReference type="eggNOG" id="ENOG502QR4N">
    <property type="taxonomic scope" value="Eukaryota"/>
</dbReference>
<dbReference type="RefSeq" id="XP_003957278.1">
    <property type="nucleotide sequence ID" value="XM_003957229.1"/>
</dbReference>
<dbReference type="AlphaFoldDB" id="H2AUU3"/>
<gene>
    <name evidence="10" type="primary">KAFR0D04960</name>
    <name evidence="10" type="ORF">KAFR_0D04960</name>
</gene>
<feature type="compositionally biased region" description="Low complexity" evidence="6">
    <location>
        <begin position="102"/>
        <end position="117"/>
    </location>
</feature>
<proteinExistence type="predicted"/>
<evidence type="ECO:0000256" key="3">
    <source>
        <dbReference type="ARBA" id="ARBA00022927"/>
    </source>
</evidence>
<evidence type="ECO:0000256" key="4">
    <source>
        <dbReference type="ARBA" id="ARBA00023034"/>
    </source>
</evidence>